<feature type="region of interest" description="Disordered" evidence="1">
    <location>
        <begin position="162"/>
        <end position="183"/>
    </location>
</feature>
<dbReference type="HOGENOM" id="CLU_860844_0_0_1"/>
<feature type="compositionally biased region" description="Acidic residues" evidence="1">
    <location>
        <begin position="276"/>
        <end position="290"/>
    </location>
</feature>
<accession>A0A0C9SQG7</accession>
<dbReference type="AlphaFoldDB" id="A0A0C9SQG7"/>
<evidence type="ECO:0000256" key="1">
    <source>
        <dbReference type="SAM" id="MobiDB-lite"/>
    </source>
</evidence>
<name>A0A0C9SQG7_PLICR</name>
<evidence type="ECO:0000313" key="3">
    <source>
        <dbReference type="Proteomes" id="UP000053263"/>
    </source>
</evidence>
<reference evidence="2 3" key="1">
    <citation type="submission" date="2014-06" db="EMBL/GenBank/DDBJ databases">
        <title>Evolutionary Origins and Diversification of the Mycorrhizal Mutualists.</title>
        <authorList>
            <consortium name="DOE Joint Genome Institute"/>
            <consortium name="Mycorrhizal Genomics Consortium"/>
            <person name="Kohler A."/>
            <person name="Kuo A."/>
            <person name="Nagy L.G."/>
            <person name="Floudas D."/>
            <person name="Copeland A."/>
            <person name="Barry K.W."/>
            <person name="Cichocki N."/>
            <person name="Veneault-Fourrey C."/>
            <person name="LaButti K."/>
            <person name="Lindquist E.A."/>
            <person name="Lipzen A."/>
            <person name="Lundell T."/>
            <person name="Morin E."/>
            <person name="Murat C."/>
            <person name="Riley R."/>
            <person name="Ohm R."/>
            <person name="Sun H."/>
            <person name="Tunlid A."/>
            <person name="Henrissat B."/>
            <person name="Grigoriev I.V."/>
            <person name="Hibbett D.S."/>
            <person name="Martin F."/>
        </authorList>
    </citation>
    <scope>NUCLEOTIDE SEQUENCE [LARGE SCALE GENOMIC DNA]</scope>
    <source>
        <strain evidence="2 3">FD-325 SS-3</strain>
    </source>
</reference>
<protein>
    <submittedName>
        <fullName evidence="2">Uncharacterized protein</fullName>
    </submittedName>
</protein>
<organism evidence="2 3">
    <name type="scientific">Plicaturopsis crispa FD-325 SS-3</name>
    <dbReference type="NCBI Taxonomy" id="944288"/>
    <lineage>
        <taxon>Eukaryota</taxon>
        <taxon>Fungi</taxon>
        <taxon>Dikarya</taxon>
        <taxon>Basidiomycota</taxon>
        <taxon>Agaricomycotina</taxon>
        <taxon>Agaricomycetes</taxon>
        <taxon>Agaricomycetidae</taxon>
        <taxon>Amylocorticiales</taxon>
        <taxon>Amylocorticiaceae</taxon>
        <taxon>Plicatura</taxon>
        <taxon>Plicaturopsis crispa</taxon>
    </lineage>
</organism>
<evidence type="ECO:0000313" key="2">
    <source>
        <dbReference type="EMBL" id="KII83732.1"/>
    </source>
</evidence>
<dbReference type="Proteomes" id="UP000053263">
    <property type="component" value="Unassembled WGS sequence"/>
</dbReference>
<proteinExistence type="predicted"/>
<dbReference type="EMBL" id="KN832574">
    <property type="protein sequence ID" value="KII83732.1"/>
    <property type="molecule type" value="Genomic_DNA"/>
</dbReference>
<sequence>MSTIVKKAHADFEIRATVLYTGLSGLSRTEAHRLFTDLPCGWQLQVNIPQLEDIADDDVANSDSEDTKVDKNPYAGVYVRWPSYVSASPDTYPELLAVIVLRSLDSHRELKAASILIPSGTIMNPGIGYGRPQFMPWQELWGEESVCRKEGGFEIEVSIIPKPSPEMTNSSSTPPKESPPPLPVLSHPTLLTNLCRQIEGKPAVDVQFILFSRRHIQETLVGAKDPRPLFASFDLIRGQSKCLDTLIDDAGASLADGIQPQWVSHDISVDEYDYASDSDLDEDESVDVEVPEVNMDDISKYDSSSDDTTYGQSDYHHSTLPYD</sequence>
<gene>
    <name evidence="2" type="ORF">PLICRDRAFT_439592</name>
</gene>
<feature type="region of interest" description="Disordered" evidence="1">
    <location>
        <begin position="276"/>
        <end position="323"/>
    </location>
</feature>
<keyword evidence="3" id="KW-1185">Reference proteome</keyword>